<feature type="domain" description="Uracil-DNA glycosylase-like" evidence="1">
    <location>
        <begin position="34"/>
        <end position="200"/>
    </location>
</feature>
<accession>A0A0G0MRC7</accession>
<protein>
    <submittedName>
        <fullName evidence="2">Phage SPO1 DNA polymerase-related protein</fullName>
    </submittedName>
</protein>
<sequence>MKQVLNLHDRFDDLQVTYGDQDLKSIYGAGETNHPKLMFIFMNPTGKNIASSPNWQGLRAPWLGTKPVWKIFHDLNLLDTSLYFKISALKPTQWDKEFAHQVYTSIAEHSVYITNLAKCTLSNARPLNNKVFKDYLDLVYEEIEAVTPQKIVSFGNQVSSILLKKQISVSLYPNDEYEFLKIKSDYQVFPTYYPVGQGKRNMPKAINRIARVLEIPDTQVL</sequence>
<dbReference type="InterPro" id="IPR036895">
    <property type="entry name" value="Uracil-DNA_glycosylase-like_sf"/>
</dbReference>
<dbReference type="Pfam" id="PF03167">
    <property type="entry name" value="UDG"/>
    <property type="match status" value="1"/>
</dbReference>
<evidence type="ECO:0000313" key="3">
    <source>
        <dbReference type="Proteomes" id="UP000034799"/>
    </source>
</evidence>
<reference evidence="2 3" key="1">
    <citation type="journal article" date="2015" name="Nature">
        <title>rRNA introns, odd ribosomes, and small enigmatic genomes across a large radiation of phyla.</title>
        <authorList>
            <person name="Brown C.T."/>
            <person name="Hug L.A."/>
            <person name="Thomas B.C."/>
            <person name="Sharon I."/>
            <person name="Castelle C.J."/>
            <person name="Singh A."/>
            <person name="Wilkins M.J."/>
            <person name="Williams K.H."/>
            <person name="Banfield J.F."/>
        </authorList>
    </citation>
    <scope>NUCLEOTIDE SEQUENCE [LARGE SCALE GENOMIC DNA]</scope>
</reference>
<comment type="caution">
    <text evidence="2">The sequence shown here is derived from an EMBL/GenBank/DDBJ whole genome shotgun (WGS) entry which is preliminary data.</text>
</comment>
<dbReference type="Gene3D" id="3.40.470.10">
    <property type="entry name" value="Uracil-DNA glycosylase-like domain"/>
    <property type="match status" value="1"/>
</dbReference>
<dbReference type="Proteomes" id="UP000034799">
    <property type="component" value="Unassembled WGS sequence"/>
</dbReference>
<proteinExistence type="predicted"/>
<dbReference type="AlphaFoldDB" id="A0A0G0MRC7"/>
<dbReference type="SUPFAM" id="SSF52141">
    <property type="entry name" value="Uracil-DNA glycosylase-like"/>
    <property type="match status" value="1"/>
</dbReference>
<gene>
    <name evidence="2" type="ORF">UT34_C0002G0195</name>
</gene>
<evidence type="ECO:0000259" key="1">
    <source>
        <dbReference type="Pfam" id="PF03167"/>
    </source>
</evidence>
<dbReference type="EMBL" id="LBWK01000002">
    <property type="protein sequence ID" value="KKR05688.1"/>
    <property type="molecule type" value="Genomic_DNA"/>
</dbReference>
<evidence type="ECO:0000313" key="2">
    <source>
        <dbReference type="EMBL" id="KKR05688.1"/>
    </source>
</evidence>
<name>A0A0G0MRC7_9BACT</name>
<dbReference type="STRING" id="1619100.UT34_C0002G0195"/>
<dbReference type="InterPro" id="IPR005122">
    <property type="entry name" value="Uracil-DNA_glycosylase-like"/>
</dbReference>
<organism evidence="2 3">
    <name type="scientific">candidate division WS6 bacterium GW2011_GWF2_39_15</name>
    <dbReference type="NCBI Taxonomy" id="1619100"/>
    <lineage>
        <taxon>Bacteria</taxon>
        <taxon>Candidatus Dojkabacteria</taxon>
    </lineage>
</organism>